<comment type="caution">
    <text evidence="1">The sequence shown here is derived from an EMBL/GenBank/DDBJ whole genome shotgun (WGS) entry which is preliminary data.</text>
</comment>
<proteinExistence type="predicted"/>
<dbReference type="RefSeq" id="WP_188807954.1">
    <property type="nucleotide sequence ID" value="NZ_BMPU01000002.1"/>
</dbReference>
<accession>A0ABQ2H6J5</accession>
<protein>
    <recommendedName>
        <fullName evidence="3">DUF4833 domain-containing protein</fullName>
    </recommendedName>
</protein>
<name>A0ABQ2H6J5_9PORP</name>
<sequence length="236" mass="27055">MALFTLREYTIKATRQVGRQFKMLTHPIPSAVRALSVLLFFALFLPSNEGYAQTQVAALRDYHQVAVNNYYNSRGYYFEDQHHDLDKFVGEWEGTGFGGYQWRTRIAVQKKANCHNFYWSDALGLELSIKKDGKDAITPTRDLIPGTSFIQGFGLRWVKQQQAVDPNIYKVLFAYGVSDEPYRGTVEVLLYINATHDTIVIRRGYTIEIEYSANIPDYIPSGGYLAEVCTLRRVKK</sequence>
<organism evidence="1 2">
    <name type="scientific">Porphyromonas pasteri</name>
    <dbReference type="NCBI Taxonomy" id="1583331"/>
    <lineage>
        <taxon>Bacteria</taxon>
        <taxon>Pseudomonadati</taxon>
        <taxon>Bacteroidota</taxon>
        <taxon>Bacteroidia</taxon>
        <taxon>Bacteroidales</taxon>
        <taxon>Porphyromonadaceae</taxon>
        <taxon>Porphyromonas</taxon>
    </lineage>
</organism>
<gene>
    <name evidence="1" type="ORF">GCM10007088_09510</name>
</gene>
<evidence type="ECO:0008006" key="3">
    <source>
        <dbReference type="Google" id="ProtNLM"/>
    </source>
</evidence>
<dbReference type="Proteomes" id="UP000653477">
    <property type="component" value="Unassembled WGS sequence"/>
</dbReference>
<evidence type="ECO:0000313" key="2">
    <source>
        <dbReference type="Proteomes" id="UP000653477"/>
    </source>
</evidence>
<evidence type="ECO:0000313" key="1">
    <source>
        <dbReference type="EMBL" id="GGM52901.1"/>
    </source>
</evidence>
<reference evidence="2" key="1">
    <citation type="journal article" date="2019" name="Int. J. Syst. Evol. Microbiol.">
        <title>The Global Catalogue of Microorganisms (GCM) 10K type strain sequencing project: providing services to taxonomists for standard genome sequencing and annotation.</title>
        <authorList>
            <consortium name="The Broad Institute Genomics Platform"/>
            <consortium name="The Broad Institute Genome Sequencing Center for Infectious Disease"/>
            <person name="Wu L."/>
            <person name="Ma J."/>
        </authorList>
    </citation>
    <scope>NUCLEOTIDE SEQUENCE [LARGE SCALE GENOMIC DNA]</scope>
    <source>
        <strain evidence="2">JCM 30531</strain>
    </source>
</reference>
<keyword evidence="2" id="KW-1185">Reference proteome</keyword>
<dbReference type="EMBL" id="BMPU01000002">
    <property type="protein sequence ID" value="GGM52901.1"/>
    <property type="molecule type" value="Genomic_DNA"/>
</dbReference>